<feature type="region of interest" description="Disordered" evidence="1">
    <location>
        <begin position="93"/>
        <end position="117"/>
    </location>
</feature>
<gene>
    <name evidence="2" type="ORF">GPY61_31865</name>
</gene>
<reference evidence="2 3" key="1">
    <citation type="submission" date="2019-12" db="EMBL/GenBank/DDBJ databases">
        <authorList>
            <person name="Li C."/>
            <person name="Zhao J."/>
        </authorList>
    </citation>
    <scope>NUCLEOTIDE SEQUENCE [LARGE SCALE GENOMIC DNA]</scope>
    <source>
        <strain evidence="2 3">NEAU-DD11</strain>
    </source>
</reference>
<proteinExistence type="predicted"/>
<evidence type="ECO:0000313" key="2">
    <source>
        <dbReference type="EMBL" id="MVW64519.1"/>
    </source>
</evidence>
<name>A0A7X3KAX6_9BURK</name>
<dbReference type="EMBL" id="WSES01000019">
    <property type="protein sequence ID" value="MVW64519.1"/>
    <property type="molecule type" value="Genomic_DNA"/>
</dbReference>
<keyword evidence="3" id="KW-1185">Reference proteome</keyword>
<protein>
    <submittedName>
        <fullName evidence="2">Uncharacterized protein</fullName>
    </submittedName>
</protein>
<dbReference type="AlphaFoldDB" id="A0A7X3KAX6"/>
<comment type="caution">
    <text evidence="2">The sequence shown here is derived from an EMBL/GenBank/DDBJ whole genome shotgun (WGS) entry which is preliminary data.</text>
</comment>
<dbReference type="RefSeq" id="WP_160410943.1">
    <property type="nucleotide sequence ID" value="NZ_WSES01000019.1"/>
</dbReference>
<organism evidence="2 3">
    <name type="scientific">Massilia cellulosiltytica</name>
    <dbReference type="NCBI Taxonomy" id="2683234"/>
    <lineage>
        <taxon>Bacteria</taxon>
        <taxon>Pseudomonadati</taxon>
        <taxon>Pseudomonadota</taxon>
        <taxon>Betaproteobacteria</taxon>
        <taxon>Burkholderiales</taxon>
        <taxon>Oxalobacteraceae</taxon>
        <taxon>Telluria group</taxon>
        <taxon>Massilia</taxon>
    </lineage>
</organism>
<accession>A0A7X3KAX6</accession>
<evidence type="ECO:0000256" key="1">
    <source>
        <dbReference type="SAM" id="MobiDB-lite"/>
    </source>
</evidence>
<feature type="compositionally biased region" description="Basic and acidic residues" evidence="1">
    <location>
        <begin position="106"/>
        <end position="117"/>
    </location>
</feature>
<dbReference type="Proteomes" id="UP000443353">
    <property type="component" value="Unassembled WGS sequence"/>
</dbReference>
<evidence type="ECO:0000313" key="3">
    <source>
        <dbReference type="Proteomes" id="UP000443353"/>
    </source>
</evidence>
<sequence>MRKSTYQQLIDGLAEMAVPVEIKLQFAELIRRSAALDGVTGLDRSERVLFARRMLDLGEPRPVIRNRLMVRYQLGRSQAYGIIAQALQLSEFPAGNRTQTESNQASDERTPNESRLL</sequence>
<feature type="compositionally biased region" description="Polar residues" evidence="1">
    <location>
        <begin position="96"/>
        <end position="105"/>
    </location>
</feature>